<name>A0ABW9GZ54_9FIRM</name>
<keyword evidence="3" id="KW-1185">Reference proteome</keyword>
<feature type="signal peptide" evidence="1">
    <location>
        <begin position="1"/>
        <end position="26"/>
    </location>
</feature>
<comment type="caution">
    <text evidence="2">The sequence shown here is derived from an EMBL/GenBank/DDBJ whole genome shotgun (WGS) entry which is preliminary data.</text>
</comment>
<evidence type="ECO:0000313" key="2">
    <source>
        <dbReference type="EMBL" id="MFM9413685.1"/>
    </source>
</evidence>
<organism evidence="2 3">
    <name type="scientific">Peptococcus simiae</name>
    <dbReference type="NCBI Taxonomy" id="1643805"/>
    <lineage>
        <taxon>Bacteria</taxon>
        <taxon>Bacillati</taxon>
        <taxon>Bacillota</taxon>
        <taxon>Clostridia</taxon>
        <taxon>Eubacteriales</taxon>
        <taxon>Peptococcaceae</taxon>
        <taxon>Peptococcus</taxon>
    </lineage>
</organism>
<gene>
    <name evidence="2" type="ORF">ACKQTC_04815</name>
</gene>
<proteinExistence type="predicted"/>
<dbReference type="Gene3D" id="3.40.190.10">
    <property type="entry name" value="Periplasmic binding protein-like II"/>
    <property type="match status" value="2"/>
</dbReference>
<dbReference type="EMBL" id="JBJUVG010000005">
    <property type="protein sequence ID" value="MFM9413685.1"/>
    <property type="molecule type" value="Genomic_DNA"/>
</dbReference>
<dbReference type="PROSITE" id="PS51257">
    <property type="entry name" value="PROKAR_LIPOPROTEIN"/>
    <property type="match status" value="1"/>
</dbReference>
<dbReference type="Proteomes" id="UP001631949">
    <property type="component" value="Unassembled WGS sequence"/>
</dbReference>
<feature type="chain" id="PRO_5047464610" evidence="1">
    <location>
        <begin position="27"/>
        <end position="351"/>
    </location>
</feature>
<dbReference type="PANTHER" id="PTHR30024">
    <property type="entry name" value="ALIPHATIC SULFONATES-BINDING PROTEIN-RELATED"/>
    <property type="match status" value="1"/>
</dbReference>
<evidence type="ECO:0000256" key="1">
    <source>
        <dbReference type="SAM" id="SignalP"/>
    </source>
</evidence>
<reference evidence="2 3" key="1">
    <citation type="journal article" date="2016" name="Int. J. Syst. Evol. Microbiol.">
        <title>Peptococcus simiae sp. nov., isolated from rhesus macaque faeces and emended description of the genus Peptococcus.</title>
        <authorList>
            <person name="Shkoporov A.N."/>
            <person name="Efimov B.A."/>
            <person name="Kondova I."/>
            <person name="Ouwerling B."/>
            <person name="Chaplin A.V."/>
            <person name="Shcherbakova V.A."/>
            <person name="Langermans J.A.M."/>
        </authorList>
    </citation>
    <scope>NUCLEOTIDE SEQUENCE [LARGE SCALE GENOMIC DNA]</scope>
    <source>
        <strain evidence="2 3">M108</strain>
    </source>
</reference>
<dbReference type="RefSeq" id="WP_408977302.1">
    <property type="nucleotide sequence ID" value="NZ_JBJUVG010000005.1"/>
</dbReference>
<accession>A0ABW9GZ54</accession>
<keyword evidence="1" id="KW-0732">Signal</keyword>
<protein>
    <submittedName>
        <fullName evidence="2">ABC transporter substrate-binding protein</fullName>
    </submittedName>
</protein>
<sequence>MKAYFKPITAIICVLALAFLAACSEASLGISNQGRDIAAEPLSVHSLVQLDAWPEYQAAQAKEDLAAGFDLKPSYYQTGTDIYARLQNADWQIASLGVFPALLVLNTGQAELVGLASDESAANILFARQGDPILSQKTDGLPGSQSLIKGKTFILTTASTSSVLLHHYLKKFNLTERDININSMEPEDALKAFQAGKGDYLLLWSPYIYKAFDEDWVPVLNGQDLALHLPMVYLAKAGWSEKNKDRIKAFMKTRDPYIKSYREPSAALVKDIKNFFKAEVNTTFSDEQVKDLISRHALYTSDEQQELLDQGQVEQWLSENADIYSQQEKFTPKDLERIRKAHFYINAGYLT</sequence>
<evidence type="ECO:0000313" key="3">
    <source>
        <dbReference type="Proteomes" id="UP001631949"/>
    </source>
</evidence>
<dbReference type="SUPFAM" id="SSF53850">
    <property type="entry name" value="Periplasmic binding protein-like II"/>
    <property type="match status" value="1"/>
</dbReference>